<feature type="region of interest" description="Disordered" evidence="2">
    <location>
        <begin position="16"/>
        <end position="39"/>
    </location>
</feature>
<dbReference type="InterPro" id="IPR050952">
    <property type="entry name" value="TRIM-NHL_E3_ligases"/>
</dbReference>
<name>A0A381TT05_9ZZZZ</name>
<dbReference type="EMBL" id="UINC01005086">
    <property type="protein sequence ID" value="SVA18969.1"/>
    <property type="molecule type" value="Genomic_DNA"/>
</dbReference>
<dbReference type="InterPro" id="IPR001258">
    <property type="entry name" value="NHL_repeat"/>
</dbReference>
<evidence type="ECO:0000256" key="2">
    <source>
        <dbReference type="SAM" id="MobiDB-lite"/>
    </source>
</evidence>
<evidence type="ECO:0008006" key="4">
    <source>
        <dbReference type="Google" id="ProtNLM"/>
    </source>
</evidence>
<accession>A0A381TT05</accession>
<dbReference type="PROSITE" id="PS51125">
    <property type="entry name" value="NHL"/>
    <property type="match status" value="1"/>
</dbReference>
<dbReference type="GO" id="GO:0008270">
    <property type="term" value="F:zinc ion binding"/>
    <property type="evidence" value="ECO:0007669"/>
    <property type="project" value="UniProtKB-KW"/>
</dbReference>
<reference evidence="3" key="1">
    <citation type="submission" date="2018-05" db="EMBL/GenBank/DDBJ databases">
        <authorList>
            <person name="Lanie J.A."/>
            <person name="Ng W.-L."/>
            <person name="Kazmierczak K.M."/>
            <person name="Andrzejewski T.M."/>
            <person name="Davidsen T.M."/>
            <person name="Wayne K.J."/>
            <person name="Tettelin H."/>
            <person name="Glass J.I."/>
            <person name="Rusch D."/>
            <person name="Podicherti R."/>
            <person name="Tsui H.-C.T."/>
            <person name="Winkler M.E."/>
        </authorList>
    </citation>
    <scope>NUCLEOTIDE SEQUENCE</scope>
</reference>
<gene>
    <name evidence="3" type="ORF">METZ01_LOCUS71823</name>
</gene>
<protein>
    <recommendedName>
        <fullName evidence="4">SMP-30/Gluconolactonase/LRE-like region domain-containing protein</fullName>
    </recommendedName>
</protein>
<dbReference type="InterPro" id="IPR011042">
    <property type="entry name" value="6-blade_b-propeller_TolB-like"/>
</dbReference>
<dbReference type="PANTHER" id="PTHR24104:SF25">
    <property type="entry name" value="PROTEIN LIN-41"/>
    <property type="match status" value="1"/>
</dbReference>
<keyword evidence="1" id="KW-0677">Repeat</keyword>
<dbReference type="AlphaFoldDB" id="A0A381TT05"/>
<dbReference type="SUPFAM" id="SSF101898">
    <property type="entry name" value="NHL repeat"/>
    <property type="match status" value="1"/>
</dbReference>
<dbReference type="Pfam" id="PF01436">
    <property type="entry name" value="NHL"/>
    <property type="match status" value="1"/>
</dbReference>
<proteinExistence type="predicted"/>
<dbReference type="Gene3D" id="2.120.10.30">
    <property type="entry name" value="TolB, C-terminal domain"/>
    <property type="match status" value="2"/>
</dbReference>
<organism evidence="3">
    <name type="scientific">marine metagenome</name>
    <dbReference type="NCBI Taxonomy" id="408172"/>
    <lineage>
        <taxon>unclassified sequences</taxon>
        <taxon>metagenomes</taxon>
        <taxon>ecological metagenomes</taxon>
    </lineage>
</organism>
<sequence>MVLLTTAGLAGLAACAGEPTTPVPAPDPPRAGAKGGDGRTGDYQAVAGWWKPAADHDDTWTWGEVSGVAVDTPDRIIVAVWGDRSADGTEREGSSNYLVVVDRDGNVVENWSQWDTTFNKPHQVYISPYDAERHVWVVERGGGRGVHMQVMKFTNDGSELVMRLGEPDHPTSREEARANPNPGPYTYGEPAVLAFLPDGSFLLGDGYWNTRIIKYDAEGEYLMEWGEAGSGPGQFDLVHGLAVDREQRVYVADRRNNRVQVFTEDGAFIEEWPDITDPVGVFIDEHHAVWVISASLHRLLKYNRDGELQHSWGAYGGPGGLAGGVFRPHQIDVDHEGNVYVASWSGGWLNKFTPKPNADPNALIGRGLVLERR</sequence>
<evidence type="ECO:0000256" key="1">
    <source>
        <dbReference type="ARBA" id="ARBA00022737"/>
    </source>
</evidence>
<dbReference type="PANTHER" id="PTHR24104">
    <property type="entry name" value="E3 UBIQUITIN-PROTEIN LIGASE NHLRC1-RELATED"/>
    <property type="match status" value="1"/>
</dbReference>
<evidence type="ECO:0000313" key="3">
    <source>
        <dbReference type="EMBL" id="SVA18969.1"/>
    </source>
</evidence>